<dbReference type="EMBL" id="CM001886">
    <property type="protein sequence ID" value="EOY17442.1"/>
    <property type="molecule type" value="Genomic_DNA"/>
</dbReference>
<feature type="compositionally biased region" description="Polar residues" evidence="1">
    <location>
        <begin position="27"/>
        <end position="41"/>
    </location>
</feature>
<protein>
    <submittedName>
        <fullName evidence="2">Uncharacterized protein</fullName>
    </submittedName>
</protein>
<reference evidence="2 3" key="1">
    <citation type="journal article" date="2013" name="Genome Biol.">
        <title>The genome sequence of the most widely cultivated cacao type and its use to identify candidate genes regulating pod color.</title>
        <authorList>
            <person name="Motamayor J.C."/>
            <person name="Mockaitis K."/>
            <person name="Schmutz J."/>
            <person name="Haiminen N."/>
            <person name="Iii D.L."/>
            <person name="Cornejo O."/>
            <person name="Findley S.D."/>
            <person name="Zheng P."/>
            <person name="Utro F."/>
            <person name="Royaert S."/>
            <person name="Saski C."/>
            <person name="Jenkins J."/>
            <person name="Podicheti R."/>
            <person name="Zhao M."/>
            <person name="Scheffler B.E."/>
            <person name="Stack J.C."/>
            <person name="Feltus F.A."/>
            <person name="Mustiga G.M."/>
            <person name="Amores F."/>
            <person name="Phillips W."/>
            <person name="Marelli J.P."/>
            <person name="May G.D."/>
            <person name="Shapiro H."/>
            <person name="Ma J."/>
            <person name="Bustamante C.D."/>
            <person name="Schnell R.J."/>
            <person name="Main D."/>
            <person name="Gilbert D."/>
            <person name="Parida L."/>
            <person name="Kuhn D.N."/>
        </authorList>
    </citation>
    <scope>NUCLEOTIDE SEQUENCE [LARGE SCALE GENOMIC DNA]</scope>
    <source>
        <strain evidence="3">cv. Matina 1-6</strain>
    </source>
</reference>
<sequence length="74" mass="8499">MTEAKKVLSRRRPEGTVCKKSKYDHPTTYSSPSEQQNQQALAHQKCPTKTGDIKQERSRMCPPQSEFNPLTLHQ</sequence>
<accession>A0A061FL78</accession>
<feature type="region of interest" description="Disordered" evidence="1">
    <location>
        <begin position="1"/>
        <end position="74"/>
    </location>
</feature>
<feature type="compositionally biased region" description="Polar residues" evidence="1">
    <location>
        <begin position="65"/>
        <end position="74"/>
    </location>
</feature>
<evidence type="ECO:0000313" key="3">
    <source>
        <dbReference type="Proteomes" id="UP000026915"/>
    </source>
</evidence>
<evidence type="ECO:0000256" key="1">
    <source>
        <dbReference type="SAM" id="MobiDB-lite"/>
    </source>
</evidence>
<dbReference type="Gramene" id="EOY17442">
    <property type="protein sequence ID" value="EOY17442"/>
    <property type="gene ID" value="TCM_036615"/>
</dbReference>
<dbReference type="AlphaFoldDB" id="A0A061FL78"/>
<proteinExistence type="predicted"/>
<dbReference type="InParanoid" id="A0A061FL78"/>
<gene>
    <name evidence="2" type="ORF">TCM_036615</name>
</gene>
<evidence type="ECO:0000313" key="2">
    <source>
        <dbReference type="EMBL" id="EOY17442.1"/>
    </source>
</evidence>
<organism evidence="2 3">
    <name type="scientific">Theobroma cacao</name>
    <name type="common">Cacao</name>
    <name type="synonym">Cocoa</name>
    <dbReference type="NCBI Taxonomy" id="3641"/>
    <lineage>
        <taxon>Eukaryota</taxon>
        <taxon>Viridiplantae</taxon>
        <taxon>Streptophyta</taxon>
        <taxon>Embryophyta</taxon>
        <taxon>Tracheophyta</taxon>
        <taxon>Spermatophyta</taxon>
        <taxon>Magnoliopsida</taxon>
        <taxon>eudicotyledons</taxon>
        <taxon>Gunneridae</taxon>
        <taxon>Pentapetalae</taxon>
        <taxon>rosids</taxon>
        <taxon>malvids</taxon>
        <taxon>Malvales</taxon>
        <taxon>Malvaceae</taxon>
        <taxon>Byttnerioideae</taxon>
        <taxon>Theobroma</taxon>
    </lineage>
</organism>
<dbReference type="HOGENOM" id="CLU_2692800_0_0_1"/>
<dbReference type="Proteomes" id="UP000026915">
    <property type="component" value="Chromosome 8"/>
</dbReference>
<keyword evidence="3" id="KW-1185">Reference proteome</keyword>
<feature type="compositionally biased region" description="Basic and acidic residues" evidence="1">
    <location>
        <begin position="1"/>
        <end position="14"/>
    </location>
</feature>
<name>A0A061FL78_THECC</name>